<evidence type="ECO:0000256" key="5">
    <source>
        <dbReference type="ARBA" id="ARBA00038359"/>
    </source>
</evidence>
<keyword evidence="4 6" id="KW-0472">Membrane</keyword>
<name>A0A2J6TNS1_9HELO</name>
<dbReference type="AlphaFoldDB" id="A0A2J6TNS1"/>
<feature type="domain" description="Rhodopsin" evidence="7">
    <location>
        <begin position="2"/>
        <end position="126"/>
    </location>
</feature>
<evidence type="ECO:0000256" key="1">
    <source>
        <dbReference type="ARBA" id="ARBA00004141"/>
    </source>
</evidence>
<reference evidence="8 9" key="1">
    <citation type="submission" date="2016-04" db="EMBL/GenBank/DDBJ databases">
        <title>A degradative enzymes factory behind the ericoid mycorrhizal symbiosis.</title>
        <authorList>
            <consortium name="DOE Joint Genome Institute"/>
            <person name="Martino E."/>
            <person name="Morin E."/>
            <person name="Grelet G."/>
            <person name="Kuo A."/>
            <person name="Kohler A."/>
            <person name="Daghino S."/>
            <person name="Barry K."/>
            <person name="Choi C."/>
            <person name="Cichocki N."/>
            <person name="Clum A."/>
            <person name="Copeland A."/>
            <person name="Hainaut M."/>
            <person name="Haridas S."/>
            <person name="Labutti K."/>
            <person name="Lindquist E."/>
            <person name="Lipzen A."/>
            <person name="Khouja H.-R."/>
            <person name="Murat C."/>
            <person name="Ohm R."/>
            <person name="Olson A."/>
            <person name="Spatafora J."/>
            <person name="Veneault-Fourrey C."/>
            <person name="Henrissat B."/>
            <person name="Grigoriev I."/>
            <person name="Martin F."/>
            <person name="Perotto S."/>
        </authorList>
    </citation>
    <scope>NUCLEOTIDE SEQUENCE [LARGE SCALE GENOMIC DNA]</scope>
    <source>
        <strain evidence="8 9">E</strain>
    </source>
</reference>
<keyword evidence="3 6" id="KW-1133">Transmembrane helix</keyword>
<evidence type="ECO:0000256" key="6">
    <source>
        <dbReference type="SAM" id="Phobius"/>
    </source>
</evidence>
<evidence type="ECO:0000256" key="4">
    <source>
        <dbReference type="ARBA" id="ARBA00023136"/>
    </source>
</evidence>
<feature type="non-terminal residue" evidence="8">
    <location>
        <position position="1"/>
    </location>
</feature>
<dbReference type="RefSeq" id="XP_024741569.1">
    <property type="nucleotide sequence ID" value="XM_024888102.1"/>
</dbReference>
<keyword evidence="9" id="KW-1185">Reference proteome</keyword>
<protein>
    <recommendedName>
        <fullName evidence="7">Rhodopsin domain-containing protein</fullName>
    </recommendedName>
</protein>
<evidence type="ECO:0000256" key="3">
    <source>
        <dbReference type="ARBA" id="ARBA00022989"/>
    </source>
</evidence>
<comment type="subcellular location">
    <subcellularLocation>
        <location evidence="1">Membrane</location>
        <topology evidence="1">Multi-pass membrane protein</topology>
    </subcellularLocation>
</comment>
<keyword evidence="2 6" id="KW-0812">Transmembrane</keyword>
<feature type="transmembrane region" description="Helical" evidence="6">
    <location>
        <begin position="63"/>
        <end position="80"/>
    </location>
</feature>
<dbReference type="InterPro" id="IPR049326">
    <property type="entry name" value="Rhodopsin_dom_fungi"/>
</dbReference>
<evidence type="ECO:0000313" key="8">
    <source>
        <dbReference type="EMBL" id="PMD64665.1"/>
    </source>
</evidence>
<dbReference type="Proteomes" id="UP000235371">
    <property type="component" value="Unassembled WGS sequence"/>
</dbReference>
<feature type="transmembrane region" description="Helical" evidence="6">
    <location>
        <begin position="100"/>
        <end position="121"/>
    </location>
</feature>
<gene>
    <name evidence="8" type="ORF">K444DRAFT_705161</name>
</gene>
<dbReference type="GeneID" id="36596178"/>
<dbReference type="PANTHER" id="PTHR33048">
    <property type="entry name" value="PTH11-LIKE INTEGRAL MEMBRANE PROTEIN (AFU_ORTHOLOGUE AFUA_5G11245)"/>
    <property type="match status" value="1"/>
</dbReference>
<dbReference type="GO" id="GO:0016020">
    <property type="term" value="C:membrane"/>
    <property type="evidence" value="ECO:0007669"/>
    <property type="project" value="UniProtKB-SubCell"/>
</dbReference>
<dbReference type="InParanoid" id="A0A2J6TNS1"/>
<evidence type="ECO:0000313" key="9">
    <source>
        <dbReference type="Proteomes" id="UP000235371"/>
    </source>
</evidence>
<organism evidence="8 9">
    <name type="scientific">Hyaloscypha bicolor E</name>
    <dbReference type="NCBI Taxonomy" id="1095630"/>
    <lineage>
        <taxon>Eukaryota</taxon>
        <taxon>Fungi</taxon>
        <taxon>Dikarya</taxon>
        <taxon>Ascomycota</taxon>
        <taxon>Pezizomycotina</taxon>
        <taxon>Leotiomycetes</taxon>
        <taxon>Helotiales</taxon>
        <taxon>Hyaloscyphaceae</taxon>
        <taxon>Hyaloscypha</taxon>
        <taxon>Hyaloscypha bicolor</taxon>
    </lineage>
</organism>
<proteinExistence type="inferred from homology"/>
<dbReference type="PANTHER" id="PTHR33048:SF167">
    <property type="entry name" value="INTEGRAL MEMBRANE PROTEIN"/>
    <property type="match status" value="1"/>
</dbReference>
<evidence type="ECO:0000259" key="7">
    <source>
        <dbReference type="Pfam" id="PF20684"/>
    </source>
</evidence>
<dbReference type="OrthoDB" id="3897607at2759"/>
<accession>A0A2J6TNS1</accession>
<sequence length="245" mass="26529">LVFSCTPVRASWDNVKDAKCLTRKEFTDIGLFNSCVNISTDILFAPLPVPIIWKLNANLSTRLSLIGVLSLGYAACAVAIAKANIQSRYYDNSDSYRKDTYSICNIVELCAGILATSLPALRPLFRSLLEITKTRDGSRNGDETGGTSGLGNGCAKGNYYIQSQGIGLDNFPHSATEGKCNARILAKIARKGGSRLHSEEEFPVKEDFPTEFPMKPSRDDGSSAENILQLQGIEKGGTKAVKLSL</sequence>
<comment type="similarity">
    <text evidence="5">Belongs to the SAT4 family.</text>
</comment>
<dbReference type="Pfam" id="PF20684">
    <property type="entry name" value="Fung_rhodopsin"/>
    <property type="match status" value="1"/>
</dbReference>
<dbReference type="EMBL" id="KZ613747">
    <property type="protein sequence ID" value="PMD64665.1"/>
    <property type="molecule type" value="Genomic_DNA"/>
</dbReference>
<dbReference type="InterPro" id="IPR052337">
    <property type="entry name" value="SAT4-like"/>
</dbReference>
<evidence type="ECO:0000256" key="2">
    <source>
        <dbReference type="ARBA" id="ARBA00022692"/>
    </source>
</evidence>
<dbReference type="STRING" id="1095630.A0A2J6TNS1"/>